<dbReference type="InterPro" id="IPR011047">
    <property type="entry name" value="Quinoprotein_ADH-like_sf"/>
</dbReference>
<organism evidence="2">
    <name type="scientific">Schlesneria paludicola</name>
    <dbReference type="NCBI Taxonomy" id="360056"/>
    <lineage>
        <taxon>Bacteria</taxon>
        <taxon>Pseudomonadati</taxon>
        <taxon>Planctomycetota</taxon>
        <taxon>Planctomycetia</taxon>
        <taxon>Planctomycetales</taxon>
        <taxon>Planctomycetaceae</taxon>
        <taxon>Schlesneria</taxon>
    </lineage>
</organism>
<dbReference type="AlphaFoldDB" id="A0A7C2K2J5"/>
<accession>A0A7C2K2J5</accession>
<dbReference type="EMBL" id="DSOK01000435">
    <property type="protein sequence ID" value="HEN16938.1"/>
    <property type="molecule type" value="Genomic_DNA"/>
</dbReference>
<comment type="caution">
    <text evidence="2">The sequence shown here is derived from an EMBL/GenBank/DDBJ whole genome shotgun (WGS) entry which is preliminary data.</text>
</comment>
<dbReference type="InterPro" id="IPR002372">
    <property type="entry name" value="PQQ_rpt_dom"/>
</dbReference>
<evidence type="ECO:0000313" key="2">
    <source>
        <dbReference type="EMBL" id="HEN16938.1"/>
    </source>
</evidence>
<dbReference type="Gene3D" id="2.130.10.10">
    <property type="entry name" value="YVTN repeat-like/Quinoprotein amine dehydrogenase"/>
    <property type="match status" value="1"/>
</dbReference>
<sequence length="470" mass="50358">MNPTSTSAVGSTVHRWVVRAALPAAALVGIGLSIWHAGQFEIRPTGEGTPFLLADPQPGHNDWPGWRGPLQQGVVESEFLPPPSESTGWTEVWRTPWAAIGRSGPCVWGDRVFATGFDPDRLAIVLACFHRVTGALKWQTAVETNPDRGLPADRQALATPACDGERVFVPVMADGEMRMAAVFMDGRMAWTQTIGPAHTRQGIRTSPCVFGPLVIVAQDEDGRSLFPGQSGSYLAALHRQTGELVYRISRPKGESAGIPVAAEIAGRPQLVLTGRNAIRSYNPASGQELWRCHWKVSRTEGSVAWDDEHIYAVSGTADGELICIRADGDGDVTETHVVWRERRPGQAALSPLVTQVGVLVLARDGQLTAVNRATGKLLWQKRSLGTCSTPPWRVGTQGVCVITDEGTVALLNAVRRGEVLWETSLGVPVGGPAAVSGGRLIVRTPGGLLMTGGSSRETLVQQPPTDQQPL</sequence>
<dbReference type="PANTHER" id="PTHR34512">
    <property type="entry name" value="CELL SURFACE PROTEIN"/>
    <property type="match status" value="1"/>
</dbReference>
<reference evidence="2" key="1">
    <citation type="journal article" date="2020" name="mSystems">
        <title>Genome- and Community-Level Interaction Insights into Carbon Utilization and Element Cycling Functions of Hydrothermarchaeota in Hydrothermal Sediment.</title>
        <authorList>
            <person name="Zhou Z."/>
            <person name="Liu Y."/>
            <person name="Xu W."/>
            <person name="Pan J."/>
            <person name="Luo Z.H."/>
            <person name="Li M."/>
        </authorList>
    </citation>
    <scope>NUCLEOTIDE SEQUENCE [LARGE SCALE GENOMIC DNA]</scope>
    <source>
        <strain evidence="2">SpSt-339</strain>
    </source>
</reference>
<dbReference type="InterPro" id="IPR018391">
    <property type="entry name" value="PQQ_b-propeller_rpt"/>
</dbReference>
<name>A0A7C2K2J5_9PLAN</name>
<dbReference type="InterPro" id="IPR015943">
    <property type="entry name" value="WD40/YVTN_repeat-like_dom_sf"/>
</dbReference>
<proteinExistence type="predicted"/>
<gene>
    <name evidence="2" type="ORF">ENQ76_15870</name>
</gene>
<dbReference type="Pfam" id="PF13360">
    <property type="entry name" value="PQQ_2"/>
    <property type="match status" value="2"/>
</dbReference>
<feature type="domain" description="Pyrrolo-quinoline quinone repeat" evidence="1">
    <location>
        <begin position="276"/>
        <end position="387"/>
    </location>
</feature>
<dbReference type="SMART" id="SM00564">
    <property type="entry name" value="PQQ"/>
    <property type="match status" value="3"/>
</dbReference>
<protein>
    <recommendedName>
        <fullName evidence="1">Pyrrolo-quinoline quinone repeat domain-containing protein</fullName>
    </recommendedName>
</protein>
<dbReference type="SUPFAM" id="SSF50998">
    <property type="entry name" value="Quinoprotein alcohol dehydrogenase-like"/>
    <property type="match status" value="1"/>
</dbReference>
<dbReference type="Gene3D" id="2.40.10.480">
    <property type="match status" value="1"/>
</dbReference>
<feature type="domain" description="Pyrrolo-quinoline quinone repeat" evidence="1">
    <location>
        <begin position="90"/>
        <end position="257"/>
    </location>
</feature>
<evidence type="ECO:0000259" key="1">
    <source>
        <dbReference type="Pfam" id="PF13360"/>
    </source>
</evidence>
<dbReference type="PANTHER" id="PTHR34512:SF30">
    <property type="entry name" value="OUTER MEMBRANE PROTEIN ASSEMBLY FACTOR BAMB"/>
    <property type="match status" value="1"/>
</dbReference>